<proteinExistence type="predicted"/>
<protein>
    <submittedName>
        <fullName evidence="5">Unannotated protein</fullName>
    </submittedName>
</protein>
<name>A0A6J7PFA5_9ZZZZ</name>
<evidence type="ECO:0000256" key="1">
    <source>
        <dbReference type="SAM" id="MobiDB-lite"/>
    </source>
</evidence>
<dbReference type="Pfam" id="PF01471">
    <property type="entry name" value="PG_binding_1"/>
    <property type="match status" value="1"/>
</dbReference>
<dbReference type="Gene3D" id="1.10.101.10">
    <property type="entry name" value="PGBD-like superfamily/PGBD"/>
    <property type="match status" value="1"/>
</dbReference>
<dbReference type="InterPro" id="IPR058593">
    <property type="entry name" value="ARB_07466-like_C"/>
</dbReference>
<dbReference type="AlphaFoldDB" id="A0A6J7PFA5"/>
<accession>A0A6J7PFA5</accession>
<dbReference type="InterPro" id="IPR036366">
    <property type="entry name" value="PGBDSf"/>
</dbReference>
<reference evidence="5" key="1">
    <citation type="submission" date="2020-05" db="EMBL/GenBank/DDBJ databases">
        <authorList>
            <person name="Chiriac C."/>
            <person name="Salcher M."/>
            <person name="Ghai R."/>
            <person name="Kavagutti S V."/>
        </authorList>
    </citation>
    <scope>NUCLEOTIDE SEQUENCE</scope>
</reference>
<dbReference type="SUPFAM" id="SSF47090">
    <property type="entry name" value="PGBD-like"/>
    <property type="match status" value="1"/>
</dbReference>
<evidence type="ECO:0000259" key="2">
    <source>
        <dbReference type="Pfam" id="PF01471"/>
    </source>
</evidence>
<evidence type="ECO:0000313" key="5">
    <source>
        <dbReference type="EMBL" id="CAB5003778.1"/>
    </source>
</evidence>
<organism evidence="5">
    <name type="scientific">freshwater metagenome</name>
    <dbReference type="NCBI Taxonomy" id="449393"/>
    <lineage>
        <taxon>unclassified sequences</taxon>
        <taxon>metagenomes</taxon>
        <taxon>ecological metagenomes</taxon>
    </lineage>
</organism>
<dbReference type="EMBL" id="CAFBNF010000138">
    <property type="protein sequence ID" value="CAB4947939.1"/>
    <property type="molecule type" value="Genomic_DNA"/>
</dbReference>
<dbReference type="EMBL" id="CAFBOZ010000102">
    <property type="protein sequence ID" value="CAB5003778.1"/>
    <property type="molecule type" value="Genomic_DNA"/>
</dbReference>
<feature type="domain" description="ARB-07466-like C-terminal" evidence="3">
    <location>
        <begin position="89"/>
        <end position="196"/>
    </location>
</feature>
<sequence length="571" mass="59271">MTLTVKRALALPVAIMLAAGTLVSIAVIAPARAAAEATPGGLTLTASATAPAPYVPTRAEGQPVPVAPADLPVALESFAEYQGQAQCTPGAQPGSLRLAALLRDTYGPADIGIERDCGVGGQSEHKEGRALDWMLSYQVPAEKATVEAFLWWLLQPDADGNPAAMAKRLGVMYLGWHDRIWKSYAADNGWTELKGCYSKQTAADDTYCHRDHLHISLSWDAAAARTSFWDLSAETLAACPEPNGVASDPNSPLATAVTALTPMLLVSTRTGAGLATGPCRLESDRWSGDGRALEVPVLGRGGVPATDVAAVRIRVGVAGSNAPTAVVAAATRSTVRRSWTLDGADVGNTIEATQNRWAAGEIIAPVSTAGTVVLTNLSGAVDLRVIVTGWVGVGVVVPPPPAPTVVPTFTRGLLTVGARGPAVAALQRALVNRGYRISSLQPAGAFFGRYRADTAAAVSRYQAKHPRVGPVTGRVTPRLYLLITKVLGTPATPSVSLSALLAHAPAPVRVVQAALNSVVAAGLTVDGLWGTRSQAAWDRFRVEVMGLTGTHEPGPTSLAELGRRAGFSTSA</sequence>
<feature type="region of interest" description="Disordered" evidence="1">
    <location>
        <begin position="551"/>
        <end position="571"/>
    </location>
</feature>
<evidence type="ECO:0000259" key="3">
    <source>
        <dbReference type="Pfam" id="PF26571"/>
    </source>
</evidence>
<feature type="domain" description="Peptidoglycan binding-like" evidence="2">
    <location>
        <begin position="419"/>
        <end position="478"/>
    </location>
</feature>
<gene>
    <name evidence="4" type="ORF">UFOPK3773_01240</name>
    <name evidence="5" type="ORF">UFOPK3992_00827</name>
</gene>
<evidence type="ECO:0000313" key="4">
    <source>
        <dbReference type="EMBL" id="CAB4947939.1"/>
    </source>
</evidence>
<dbReference type="InterPro" id="IPR036365">
    <property type="entry name" value="PGBD-like_sf"/>
</dbReference>
<dbReference type="InterPro" id="IPR002477">
    <property type="entry name" value="Peptidoglycan-bd-like"/>
</dbReference>
<dbReference type="Pfam" id="PF26571">
    <property type="entry name" value="VldE"/>
    <property type="match status" value="1"/>
</dbReference>